<dbReference type="RefSeq" id="WP_203894380.1">
    <property type="nucleotide sequence ID" value="NZ_BOOH01000052.1"/>
</dbReference>
<gene>
    <name evidence="2" type="ORF">Plo01_63700</name>
</gene>
<proteinExistence type="predicted"/>
<sequence length="129" mass="14277">MGSASWVDVGPSGRRDGVEQDDGDDRTHFRSLVMRFSAGRWSYRLSPQGPTGEMIKLAPAGRDDAWAVDSTSSLWRLSGTRWVKHLDLPDASIEAVASWPGAPAAWAVSSFTTFQGEIQYQHSAYWRFG</sequence>
<evidence type="ECO:0000313" key="3">
    <source>
        <dbReference type="Proteomes" id="UP000616724"/>
    </source>
</evidence>
<protein>
    <submittedName>
        <fullName evidence="2">Uncharacterized protein</fullName>
    </submittedName>
</protein>
<evidence type="ECO:0000313" key="2">
    <source>
        <dbReference type="EMBL" id="GIH79941.1"/>
    </source>
</evidence>
<name>A0A8J3RTL3_9ACTN</name>
<reference evidence="2 3" key="1">
    <citation type="submission" date="2021-01" db="EMBL/GenBank/DDBJ databases">
        <title>Whole genome shotgun sequence of Planobispora longispora NBRC 13918.</title>
        <authorList>
            <person name="Komaki H."/>
            <person name="Tamura T."/>
        </authorList>
    </citation>
    <scope>NUCLEOTIDE SEQUENCE [LARGE SCALE GENOMIC DNA]</scope>
    <source>
        <strain evidence="2 3">NBRC 13918</strain>
    </source>
</reference>
<feature type="region of interest" description="Disordered" evidence="1">
    <location>
        <begin position="1"/>
        <end position="25"/>
    </location>
</feature>
<dbReference type="AlphaFoldDB" id="A0A8J3RTL3"/>
<dbReference type="EMBL" id="BOOH01000052">
    <property type="protein sequence ID" value="GIH79941.1"/>
    <property type="molecule type" value="Genomic_DNA"/>
</dbReference>
<evidence type="ECO:0000256" key="1">
    <source>
        <dbReference type="SAM" id="MobiDB-lite"/>
    </source>
</evidence>
<comment type="caution">
    <text evidence="2">The sequence shown here is derived from an EMBL/GenBank/DDBJ whole genome shotgun (WGS) entry which is preliminary data.</text>
</comment>
<organism evidence="2 3">
    <name type="scientific">Planobispora longispora</name>
    <dbReference type="NCBI Taxonomy" id="28887"/>
    <lineage>
        <taxon>Bacteria</taxon>
        <taxon>Bacillati</taxon>
        <taxon>Actinomycetota</taxon>
        <taxon>Actinomycetes</taxon>
        <taxon>Streptosporangiales</taxon>
        <taxon>Streptosporangiaceae</taxon>
        <taxon>Planobispora</taxon>
    </lineage>
</organism>
<accession>A0A8J3RTL3</accession>
<keyword evidence="3" id="KW-1185">Reference proteome</keyword>
<dbReference type="Proteomes" id="UP000616724">
    <property type="component" value="Unassembled WGS sequence"/>
</dbReference>